<evidence type="ECO:0000256" key="6">
    <source>
        <dbReference type="ARBA" id="ARBA00023053"/>
    </source>
</evidence>
<keyword evidence="8 10" id="KW-0472">Membrane</keyword>
<evidence type="ECO:0000256" key="1">
    <source>
        <dbReference type="ARBA" id="ARBA00004651"/>
    </source>
</evidence>
<name>A0A2V1N0B1_9LACO</name>
<keyword evidence="4 10" id="KW-0812">Transmembrane</keyword>
<feature type="transmembrane region" description="Helical" evidence="10">
    <location>
        <begin position="113"/>
        <end position="133"/>
    </location>
</feature>
<evidence type="ECO:0000259" key="11">
    <source>
        <dbReference type="Pfam" id="PF00999"/>
    </source>
</evidence>
<dbReference type="InterPro" id="IPR018422">
    <property type="entry name" value="Cation/H_exchanger_CPA1"/>
</dbReference>
<feature type="transmembrane region" description="Helical" evidence="10">
    <location>
        <begin position="379"/>
        <end position="399"/>
    </location>
</feature>
<feature type="transmembrane region" description="Helical" evidence="10">
    <location>
        <begin position="347"/>
        <end position="367"/>
    </location>
</feature>
<comment type="caution">
    <text evidence="12">The sequence shown here is derived from an EMBL/GenBank/DDBJ whole genome shotgun (WGS) entry which is preliminary data.</text>
</comment>
<dbReference type="GO" id="GO:0015386">
    <property type="term" value="F:potassium:proton antiporter activity"/>
    <property type="evidence" value="ECO:0007669"/>
    <property type="project" value="TreeGrafter"/>
</dbReference>
<keyword evidence="7" id="KW-0406">Ion transport</keyword>
<dbReference type="RefSeq" id="WP_109250718.1">
    <property type="nucleotide sequence ID" value="NZ_QCXQ01000003.1"/>
</dbReference>
<feature type="transmembrane region" description="Helical" evidence="10">
    <location>
        <begin position="306"/>
        <end position="327"/>
    </location>
</feature>
<keyword evidence="2" id="KW-0813">Transport</keyword>
<organism evidence="12 13">
    <name type="scientific">Levilactobacillus bambusae</name>
    <dbReference type="NCBI Taxonomy" id="2024736"/>
    <lineage>
        <taxon>Bacteria</taxon>
        <taxon>Bacillati</taxon>
        <taxon>Bacillota</taxon>
        <taxon>Bacilli</taxon>
        <taxon>Lactobacillales</taxon>
        <taxon>Lactobacillaceae</taxon>
        <taxon>Levilactobacillus</taxon>
    </lineage>
</organism>
<sequence>MTQTFLITQLLVAVIVGNILTRHFTKVPLPFWLIGLGVVFALFPAYHNYQFNPAVFSFALISPLLYDEAQNASRSWIGRSLTNILSLAVGLVITTILVVGYGVYWLFPLLPLSLAFALVAIVTPTDASAVSAISGHSDSLPMQMLSSESLFNDAAGIVAFNLAIGAYISGEFSANLAIMDFLQEFFGGLILGALFGLFIMWTSTALIRWHDDTPLIMVTMQLLTPFVVYYLATKVGASGILAVVAAGLVQGENRDRLRLTSSHMQLVNANVWEIINGILSGMVFVLLGLSLPVVIRQIWGNSWRMLFLLFGMGVFIYVSRVAIRLLWSHFFLRFEDHSVPSWKESWVIALGGASGTITLALAFSMPVYVSHHLFALRDVLIFVAAVVILLSLIAPTLAFPHLVAKPASPDEDNANLWKRRMLDAAISSVRKQRVDHPAEAQIVIDALVQQLTLNQVPKHRQHRIVLGEAGDAEREVIHQLVQDGKVTPAEEKYYNQFLALNEASSKRNLVHDLWMRVRFSIHMGFISKDFRTAQNTFLTSPLVMEEIYWRRAFDNHGEDIRPLENAGYAAAMQRLHDIENSENQAEVNLTRRGLRNRHRRMQQPEPDQRVIYQLFMSAFHAEYELIQQAVSDGDISMGLSEDLQQQITFDEISYIRNSAVYMK</sequence>
<dbReference type="EMBL" id="QCXQ01000003">
    <property type="protein sequence ID" value="PWF99864.1"/>
    <property type="molecule type" value="Genomic_DNA"/>
</dbReference>
<keyword evidence="6" id="KW-0915">Sodium</keyword>
<feature type="transmembrane region" description="Helical" evidence="10">
    <location>
        <begin position="84"/>
        <end position="107"/>
    </location>
</feature>
<keyword evidence="9" id="KW-0739">Sodium transport</keyword>
<accession>A0A2V1N0B1</accession>
<evidence type="ECO:0000313" key="13">
    <source>
        <dbReference type="Proteomes" id="UP000245080"/>
    </source>
</evidence>
<feature type="domain" description="Cation/H+ exchanger transmembrane" evidence="11">
    <location>
        <begin position="12"/>
        <end position="400"/>
    </location>
</feature>
<evidence type="ECO:0000256" key="4">
    <source>
        <dbReference type="ARBA" id="ARBA00022692"/>
    </source>
</evidence>
<evidence type="ECO:0000256" key="5">
    <source>
        <dbReference type="ARBA" id="ARBA00022989"/>
    </source>
</evidence>
<dbReference type="AlphaFoldDB" id="A0A2V1N0B1"/>
<keyword evidence="3" id="KW-1003">Cell membrane</keyword>
<dbReference type="GO" id="GO:0015385">
    <property type="term" value="F:sodium:proton antiporter activity"/>
    <property type="evidence" value="ECO:0007669"/>
    <property type="project" value="InterPro"/>
</dbReference>
<feature type="transmembrane region" description="Helical" evidence="10">
    <location>
        <begin position="227"/>
        <end position="249"/>
    </location>
</feature>
<feature type="transmembrane region" description="Helical" evidence="10">
    <location>
        <begin position="154"/>
        <end position="179"/>
    </location>
</feature>
<gene>
    <name evidence="12" type="ORF">DCM90_07330</name>
</gene>
<feature type="transmembrane region" description="Helical" evidence="10">
    <location>
        <begin position="185"/>
        <end position="207"/>
    </location>
</feature>
<keyword evidence="5 10" id="KW-1133">Transmembrane helix</keyword>
<reference evidence="12 13" key="1">
    <citation type="journal article" date="2018" name="Int. J. Syst. Evol. Microbiol.">
        <title>Lactobacillus bambusae sp. nov., isolated from a traditional fermented Ma-bamboo shoots of Taiwan.</title>
        <authorList>
            <person name="Wang L.-T."/>
        </authorList>
    </citation>
    <scope>NUCLEOTIDE SEQUENCE [LARGE SCALE GENOMIC DNA]</scope>
    <source>
        <strain evidence="12 13">BS-W1</strain>
    </source>
</reference>
<dbReference type="InterPro" id="IPR006153">
    <property type="entry name" value="Cation/H_exchanger_TM"/>
</dbReference>
<dbReference type="Pfam" id="PF00999">
    <property type="entry name" value="Na_H_Exchanger"/>
    <property type="match status" value="1"/>
</dbReference>
<feature type="transmembrane region" description="Helical" evidence="10">
    <location>
        <begin position="31"/>
        <end position="49"/>
    </location>
</feature>
<comment type="subcellular location">
    <subcellularLocation>
        <location evidence="1">Cell membrane</location>
        <topology evidence="1">Multi-pass membrane protein</topology>
    </subcellularLocation>
</comment>
<evidence type="ECO:0000256" key="10">
    <source>
        <dbReference type="SAM" id="Phobius"/>
    </source>
</evidence>
<dbReference type="Proteomes" id="UP000245080">
    <property type="component" value="Unassembled WGS sequence"/>
</dbReference>
<dbReference type="GO" id="GO:0098719">
    <property type="term" value="P:sodium ion import across plasma membrane"/>
    <property type="evidence" value="ECO:0007669"/>
    <property type="project" value="TreeGrafter"/>
</dbReference>
<dbReference type="GO" id="GO:0051453">
    <property type="term" value="P:regulation of intracellular pH"/>
    <property type="evidence" value="ECO:0007669"/>
    <property type="project" value="TreeGrafter"/>
</dbReference>
<dbReference type="PANTHER" id="PTHR10110:SF86">
    <property type="entry name" value="SODIUM_HYDROGEN EXCHANGER 7"/>
    <property type="match status" value="1"/>
</dbReference>
<protein>
    <submittedName>
        <fullName evidence="12">Sodium:proton antiporter</fullName>
    </submittedName>
</protein>
<proteinExistence type="predicted"/>
<dbReference type="GO" id="GO:0005886">
    <property type="term" value="C:plasma membrane"/>
    <property type="evidence" value="ECO:0007669"/>
    <property type="project" value="UniProtKB-SubCell"/>
</dbReference>
<feature type="transmembrane region" description="Helical" evidence="10">
    <location>
        <begin position="269"/>
        <end position="294"/>
    </location>
</feature>
<evidence type="ECO:0000256" key="9">
    <source>
        <dbReference type="ARBA" id="ARBA00023201"/>
    </source>
</evidence>
<dbReference type="OrthoDB" id="9809206at2"/>
<evidence type="ECO:0000256" key="8">
    <source>
        <dbReference type="ARBA" id="ARBA00023136"/>
    </source>
</evidence>
<evidence type="ECO:0000256" key="7">
    <source>
        <dbReference type="ARBA" id="ARBA00023065"/>
    </source>
</evidence>
<evidence type="ECO:0000256" key="2">
    <source>
        <dbReference type="ARBA" id="ARBA00022448"/>
    </source>
</evidence>
<evidence type="ECO:0000256" key="3">
    <source>
        <dbReference type="ARBA" id="ARBA00022475"/>
    </source>
</evidence>
<dbReference type="PANTHER" id="PTHR10110">
    <property type="entry name" value="SODIUM/HYDROGEN EXCHANGER"/>
    <property type="match status" value="1"/>
</dbReference>
<keyword evidence="13" id="KW-1185">Reference proteome</keyword>
<evidence type="ECO:0000313" key="12">
    <source>
        <dbReference type="EMBL" id="PWF99864.1"/>
    </source>
</evidence>